<keyword evidence="3" id="KW-0804">Transcription</keyword>
<evidence type="ECO:0000256" key="3">
    <source>
        <dbReference type="ARBA" id="ARBA00023163"/>
    </source>
</evidence>
<dbReference type="RefSeq" id="WP_111730654.1">
    <property type="nucleotide sequence ID" value="NZ_QHKO01000007.1"/>
</dbReference>
<dbReference type="PANTHER" id="PTHR44688">
    <property type="entry name" value="DNA-BINDING TRANSCRIPTIONAL ACTIVATOR DEVR_DOSR"/>
    <property type="match status" value="1"/>
</dbReference>
<dbReference type="GO" id="GO:0003677">
    <property type="term" value="F:DNA binding"/>
    <property type="evidence" value="ECO:0007669"/>
    <property type="project" value="UniProtKB-KW"/>
</dbReference>
<protein>
    <recommendedName>
        <fullName evidence="4">HTH luxR-type domain-containing protein</fullName>
    </recommendedName>
</protein>
<dbReference type="InterPro" id="IPR036388">
    <property type="entry name" value="WH-like_DNA-bd_sf"/>
</dbReference>
<dbReference type="Gene3D" id="1.10.10.10">
    <property type="entry name" value="Winged helix-like DNA-binding domain superfamily/Winged helix DNA-binding domain"/>
    <property type="match status" value="1"/>
</dbReference>
<evidence type="ECO:0000256" key="1">
    <source>
        <dbReference type="ARBA" id="ARBA00023015"/>
    </source>
</evidence>
<comment type="caution">
    <text evidence="5">The sequence shown here is derived from an EMBL/GenBank/DDBJ whole genome shotgun (WGS) entry which is preliminary data.</text>
</comment>
<dbReference type="InterPro" id="IPR016032">
    <property type="entry name" value="Sig_transdc_resp-reg_C-effctor"/>
</dbReference>
<proteinExistence type="predicted"/>
<evidence type="ECO:0000313" key="5">
    <source>
        <dbReference type="EMBL" id="RAL20923.1"/>
    </source>
</evidence>
<dbReference type="Proteomes" id="UP000249169">
    <property type="component" value="Unassembled WGS sequence"/>
</dbReference>
<dbReference type="EMBL" id="QHKO01000007">
    <property type="protein sequence ID" value="RAL20923.1"/>
    <property type="molecule type" value="Genomic_DNA"/>
</dbReference>
<reference evidence="5 6" key="1">
    <citation type="submission" date="2018-05" db="EMBL/GenBank/DDBJ databases">
        <title>Lujinxingia marina gen. nov. sp. nov., a new facultative anaerobic member of the class Deltaproteobacteria, and proposal of Lujinxingaceae fam. nov.</title>
        <authorList>
            <person name="Li C.-M."/>
        </authorList>
    </citation>
    <scope>NUCLEOTIDE SEQUENCE [LARGE SCALE GENOMIC DNA]</scope>
    <source>
        <strain evidence="5 6">B210</strain>
    </source>
</reference>
<gene>
    <name evidence="5" type="ORF">DL240_14710</name>
</gene>
<keyword evidence="1" id="KW-0805">Transcription regulation</keyword>
<dbReference type="PANTHER" id="PTHR44688:SF16">
    <property type="entry name" value="DNA-BINDING TRANSCRIPTIONAL ACTIVATOR DEVR_DOSR"/>
    <property type="match status" value="1"/>
</dbReference>
<evidence type="ECO:0000256" key="2">
    <source>
        <dbReference type="ARBA" id="ARBA00023125"/>
    </source>
</evidence>
<sequence length="294" mass="33002">MHPDRWQRLCDALSALARAPQHHPNLIAECLAHQAARATGGHRAFVLLMTRNRVLPRNLQNEPIQGWTPIHRYSPPASPEYQKLIGELMRRRSPINELPSSVAIARSAGRLRVLLRPELIGERRWEETPTGELMALLGSGDRMLGGLPLGDTVEVIIGVDRPLGAPEFVEEDRAQLARFFERCGPYLMRILISHGLLPHQNPLTPRERECHELLLDALTESEIAEVMGLTPRSAHQYVARVYQKLGINSRAQLISEWLIAGQLFEAMMPFDLDHRLANVEGLRSAESTQTSTPA</sequence>
<dbReference type="InterPro" id="IPR000792">
    <property type="entry name" value="Tscrpt_reg_LuxR_C"/>
</dbReference>
<dbReference type="Pfam" id="PF00196">
    <property type="entry name" value="GerE"/>
    <property type="match status" value="1"/>
</dbReference>
<keyword evidence="6" id="KW-1185">Reference proteome</keyword>
<keyword evidence="2" id="KW-0238">DNA-binding</keyword>
<organism evidence="5 6">
    <name type="scientific">Lujinxingia litoralis</name>
    <dbReference type="NCBI Taxonomy" id="2211119"/>
    <lineage>
        <taxon>Bacteria</taxon>
        <taxon>Deltaproteobacteria</taxon>
        <taxon>Bradymonadales</taxon>
        <taxon>Lujinxingiaceae</taxon>
        <taxon>Lujinxingia</taxon>
    </lineage>
</organism>
<dbReference type="SUPFAM" id="SSF46894">
    <property type="entry name" value="C-terminal effector domain of the bipartite response regulators"/>
    <property type="match status" value="1"/>
</dbReference>
<dbReference type="AlphaFoldDB" id="A0A328C8G4"/>
<evidence type="ECO:0000259" key="4">
    <source>
        <dbReference type="PROSITE" id="PS50043"/>
    </source>
</evidence>
<dbReference type="CDD" id="cd06170">
    <property type="entry name" value="LuxR_C_like"/>
    <property type="match status" value="1"/>
</dbReference>
<feature type="domain" description="HTH luxR-type" evidence="4">
    <location>
        <begin position="196"/>
        <end position="261"/>
    </location>
</feature>
<dbReference type="PROSITE" id="PS50043">
    <property type="entry name" value="HTH_LUXR_2"/>
    <property type="match status" value="1"/>
</dbReference>
<dbReference type="SMART" id="SM00421">
    <property type="entry name" value="HTH_LUXR"/>
    <property type="match status" value="1"/>
</dbReference>
<name>A0A328C8G4_9DELT</name>
<accession>A0A328C8G4</accession>
<evidence type="ECO:0000313" key="6">
    <source>
        <dbReference type="Proteomes" id="UP000249169"/>
    </source>
</evidence>
<dbReference type="GO" id="GO:0006355">
    <property type="term" value="P:regulation of DNA-templated transcription"/>
    <property type="evidence" value="ECO:0007669"/>
    <property type="project" value="InterPro"/>
</dbReference>
<dbReference type="OrthoDB" id="9815744at2"/>